<proteinExistence type="predicted"/>
<dbReference type="EMBL" id="JAYMYQ010000001">
    <property type="protein sequence ID" value="KAK7360323.1"/>
    <property type="molecule type" value="Genomic_DNA"/>
</dbReference>
<organism evidence="1 2">
    <name type="scientific">Canavalia gladiata</name>
    <name type="common">Sword bean</name>
    <name type="synonym">Dolichos gladiatus</name>
    <dbReference type="NCBI Taxonomy" id="3824"/>
    <lineage>
        <taxon>Eukaryota</taxon>
        <taxon>Viridiplantae</taxon>
        <taxon>Streptophyta</taxon>
        <taxon>Embryophyta</taxon>
        <taxon>Tracheophyta</taxon>
        <taxon>Spermatophyta</taxon>
        <taxon>Magnoliopsida</taxon>
        <taxon>eudicotyledons</taxon>
        <taxon>Gunneridae</taxon>
        <taxon>Pentapetalae</taxon>
        <taxon>rosids</taxon>
        <taxon>fabids</taxon>
        <taxon>Fabales</taxon>
        <taxon>Fabaceae</taxon>
        <taxon>Papilionoideae</taxon>
        <taxon>50 kb inversion clade</taxon>
        <taxon>NPAAA clade</taxon>
        <taxon>indigoferoid/millettioid clade</taxon>
        <taxon>Phaseoleae</taxon>
        <taxon>Canavalia</taxon>
    </lineage>
</organism>
<evidence type="ECO:0000313" key="1">
    <source>
        <dbReference type="EMBL" id="KAK7360323.1"/>
    </source>
</evidence>
<keyword evidence="2" id="KW-1185">Reference proteome</keyword>
<dbReference type="Proteomes" id="UP001367508">
    <property type="component" value="Unassembled WGS sequence"/>
</dbReference>
<reference evidence="1 2" key="1">
    <citation type="submission" date="2024-01" db="EMBL/GenBank/DDBJ databases">
        <title>The genomes of 5 underutilized Papilionoideae crops provide insights into root nodulation and disease resistanc.</title>
        <authorList>
            <person name="Jiang F."/>
        </authorList>
    </citation>
    <scope>NUCLEOTIDE SEQUENCE [LARGE SCALE GENOMIC DNA]</scope>
    <source>
        <strain evidence="1">LVBAO_FW01</strain>
        <tissue evidence="1">Leaves</tissue>
    </source>
</reference>
<protein>
    <submittedName>
        <fullName evidence="1">Uncharacterized protein</fullName>
    </submittedName>
</protein>
<accession>A0AAN9MZ75</accession>
<evidence type="ECO:0000313" key="2">
    <source>
        <dbReference type="Proteomes" id="UP001367508"/>
    </source>
</evidence>
<sequence>MVILSVDGIEFGVLIHDFDRIFHVAINFKKTLIRDLPFPFSLSSISFLNRIRNQSGGMEEFDLVCESFSSSRRGFLTTENDTGSDSV</sequence>
<dbReference type="AlphaFoldDB" id="A0AAN9MZ75"/>
<name>A0AAN9MZ75_CANGL</name>
<comment type="caution">
    <text evidence="1">The sequence shown here is derived from an EMBL/GenBank/DDBJ whole genome shotgun (WGS) entry which is preliminary data.</text>
</comment>
<gene>
    <name evidence="1" type="ORF">VNO77_02308</name>
</gene>